<evidence type="ECO:0000256" key="1">
    <source>
        <dbReference type="SAM" id="SignalP"/>
    </source>
</evidence>
<feature type="signal peptide" evidence="1">
    <location>
        <begin position="1"/>
        <end position="24"/>
    </location>
</feature>
<protein>
    <submittedName>
        <fullName evidence="2">Uncharacterized protein</fullName>
    </submittedName>
</protein>
<gene>
    <name evidence="2" type="ORF">M4Z11_04740</name>
</gene>
<dbReference type="EMBL" id="JAMCOF010000007">
    <property type="protein sequence ID" value="MCL6229907.1"/>
    <property type="molecule type" value="Genomic_DNA"/>
</dbReference>
<proteinExistence type="predicted"/>
<name>A0ABT0P9K3_9HYPH</name>
<keyword evidence="3" id="KW-1185">Reference proteome</keyword>
<sequence length="105" mass="11383">MKIKRKILLSLIMTILMIKPSISASYVQPGYIDSVTVKTEAPTCTLKIKYKSSSDTQLGAWSCDNLAGKAILDLAKIAAILDRPVEVIFTAGTQTVKQVIGITLK</sequence>
<organism evidence="2 3">
    <name type="scientific">Bartonella bilalgolemii</name>
    <dbReference type="NCBI Taxonomy" id="2942911"/>
    <lineage>
        <taxon>Bacteria</taxon>
        <taxon>Pseudomonadati</taxon>
        <taxon>Pseudomonadota</taxon>
        <taxon>Alphaproteobacteria</taxon>
        <taxon>Hyphomicrobiales</taxon>
        <taxon>Bartonellaceae</taxon>
        <taxon>Bartonella</taxon>
    </lineage>
</organism>
<dbReference type="Proteomes" id="UP001523003">
    <property type="component" value="Unassembled WGS sequence"/>
</dbReference>
<keyword evidence="1" id="KW-0732">Signal</keyword>
<comment type="caution">
    <text evidence="2">The sequence shown here is derived from an EMBL/GenBank/DDBJ whole genome shotgun (WGS) entry which is preliminary data.</text>
</comment>
<reference evidence="2 3" key="1">
    <citation type="submission" date="2022-05" db="EMBL/GenBank/DDBJ databases">
        <title>Description of the Bartonella bilalgolemii sp. nov. Isolated from Apodemus uralensis (Pallas 1811).</title>
        <authorList>
            <person name="Zgheib R."/>
            <person name="Celebi B."/>
        </authorList>
    </citation>
    <scope>NUCLEOTIDE SEQUENCE [LARGE SCALE GENOMIC DNA]</scope>
    <source>
        <strain evidence="2 3">G70</strain>
    </source>
</reference>
<accession>A0ABT0P9K3</accession>
<evidence type="ECO:0000313" key="3">
    <source>
        <dbReference type="Proteomes" id="UP001523003"/>
    </source>
</evidence>
<evidence type="ECO:0000313" key="2">
    <source>
        <dbReference type="EMBL" id="MCL6229907.1"/>
    </source>
</evidence>
<dbReference type="RefSeq" id="WP_249677036.1">
    <property type="nucleotide sequence ID" value="NZ_JAMCOF010000007.1"/>
</dbReference>
<feature type="chain" id="PRO_5045838430" evidence="1">
    <location>
        <begin position="25"/>
        <end position="105"/>
    </location>
</feature>